<dbReference type="RefSeq" id="WP_408622751.1">
    <property type="nucleotide sequence ID" value="NZ_JBEQCT010000002.1"/>
</dbReference>
<proteinExistence type="predicted"/>
<protein>
    <submittedName>
        <fullName evidence="5">LuxR family transcriptional regulator</fullName>
    </submittedName>
</protein>
<dbReference type="EMBL" id="JBEQCT010000002">
    <property type="protein sequence ID" value="MFM2484566.1"/>
    <property type="molecule type" value="Genomic_DNA"/>
</dbReference>
<accession>A0ABW9G6F3</accession>
<gene>
    <name evidence="5" type="ORF">ABUE30_05720</name>
</gene>
<evidence type="ECO:0000313" key="6">
    <source>
        <dbReference type="Proteomes" id="UP001629953"/>
    </source>
</evidence>
<dbReference type="Gene3D" id="1.10.10.10">
    <property type="entry name" value="Winged helix-like DNA-binding domain superfamily/Winged helix DNA-binding domain"/>
    <property type="match status" value="1"/>
</dbReference>
<dbReference type="Pfam" id="PF00196">
    <property type="entry name" value="GerE"/>
    <property type="match status" value="1"/>
</dbReference>
<dbReference type="InterPro" id="IPR000792">
    <property type="entry name" value="Tscrpt_reg_LuxR_C"/>
</dbReference>
<keyword evidence="6" id="KW-1185">Reference proteome</keyword>
<dbReference type="InterPro" id="IPR036388">
    <property type="entry name" value="WH-like_DNA-bd_sf"/>
</dbReference>
<dbReference type="PANTHER" id="PTHR44688">
    <property type="entry name" value="DNA-BINDING TRANSCRIPTIONAL ACTIVATOR DEVR_DOSR"/>
    <property type="match status" value="1"/>
</dbReference>
<dbReference type="PROSITE" id="PS50043">
    <property type="entry name" value="HTH_LUXR_2"/>
    <property type="match status" value="1"/>
</dbReference>
<keyword evidence="2" id="KW-0238">DNA-binding</keyword>
<keyword evidence="1" id="KW-0805">Transcription regulation</keyword>
<dbReference type="PANTHER" id="PTHR44688:SF16">
    <property type="entry name" value="DNA-BINDING TRANSCRIPTIONAL ACTIVATOR DEVR_DOSR"/>
    <property type="match status" value="1"/>
</dbReference>
<evidence type="ECO:0000256" key="3">
    <source>
        <dbReference type="ARBA" id="ARBA00023163"/>
    </source>
</evidence>
<name>A0ABW9G6F3_9GAMM</name>
<dbReference type="InterPro" id="IPR016032">
    <property type="entry name" value="Sig_transdc_resp-reg_C-effctor"/>
</dbReference>
<dbReference type="SUPFAM" id="SSF46894">
    <property type="entry name" value="C-terminal effector domain of the bipartite response regulators"/>
    <property type="match status" value="1"/>
</dbReference>
<dbReference type="PROSITE" id="PS00622">
    <property type="entry name" value="HTH_LUXR_1"/>
    <property type="match status" value="1"/>
</dbReference>
<organism evidence="5 6">
    <name type="scientific">Celerinatantimonas yamalensis</name>
    <dbReference type="NCBI Taxonomy" id="559956"/>
    <lineage>
        <taxon>Bacteria</taxon>
        <taxon>Pseudomonadati</taxon>
        <taxon>Pseudomonadota</taxon>
        <taxon>Gammaproteobacteria</taxon>
        <taxon>Celerinatantimonadaceae</taxon>
        <taxon>Celerinatantimonas</taxon>
    </lineage>
</organism>
<comment type="caution">
    <text evidence="5">The sequence shown here is derived from an EMBL/GenBank/DDBJ whole genome shotgun (WGS) entry which is preliminary data.</text>
</comment>
<evidence type="ECO:0000259" key="4">
    <source>
        <dbReference type="PROSITE" id="PS50043"/>
    </source>
</evidence>
<dbReference type="PRINTS" id="PR00038">
    <property type="entry name" value="HTHLUXR"/>
</dbReference>
<dbReference type="Proteomes" id="UP001629953">
    <property type="component" value="Unassembled WGS sequence"/>
</dbReference>
<dbReference type="Pfam" id="PF03472">
    <property type="entry name" value="Autoind_bind"/>
    <property type="match status" value="1"/>
</dbReference>
<keyword evidence="3" id="KW-0804">Transcription</keyword>
<sequence>MLDLQVQVELLERVRNVSTVKAFSLVCQQITQNLGCDFYLFRLFRPAETTQLQLFLDSNYPKQWLENYLYNCSYDPIFRLCRDYCRPIFWHELKQQQPTNSLSEQFFQEIAKFGIIDGISVAVRGILGEFGILSLSMKRLIEPAEKLNLQLQSQLFVPYLHEAVNRFWRQSQMDYGLSPRERECLSWASQGKTTWEIAQILKLAESTVNYHLNNTLSKTQSSNRQQAIVKALMSGLLMMDFVAKPTVSHVTNDD</sequence>
<dbReference type="Gene3D" id="3.30.450.80">
    <property type="entry name" value="Transcription factor LuxR-like, autoinducer-binding domain"/>
    <property type="match status" value="1"/>
</dbReference>
<evidence type="ECO:0000256" key="1">
    <source>
        <dbReference type="ARBA" id="ARBA00023015"/>
    </source>
</evidence>
<dbReference type="InterPro" id="IPR005143">
    <property type="entry name" value="TF_LuxR_autoind-bd_dom"/>
</dbReference>
<evidence type="ECO:0000313" key="5">
    <source>
        <dbReference type="EMBL" id="MFM2484566.1"/>
    </source>
</evidence>
<dbReference type="SMART" id="SM00421">
    <property type="entry name" value="HTH_LUXR"/>
    <property type="match status" value="1"/>
</dbReference>
<evidence type="ECO:0000256" key="2">
    <source>
        <dbReference type="ARBA" id="ARBA00023125"/>
    </source>
</evidence>
<dbReference type="SUPFAM" id="SSF75516">
    <property type="entry name" value="Pheromone-binding domain of LuxR-like quorum-sensing transcription factors"/>
    <property type="match status" value="1"/>
</dbReference>
<dbReference type="CDD" id="cd06170">
    <property type="entry name" value="LuxR_C_like"/>
    <property type="match status" value="1"/>
</dbReference>
<dbReference type="InterPro" id="IPR036693">
    <property type="entry name" value="TF_LuxR_autoind-bd_dom_sf"/>
</dbReference>
<feature type="domain" description="HTH luxR-type" evidence="4">
    <location>
        <begin position="170"/>
        <end position="235"/>
    </location>
</feature>
<reference evidence="5 6" key="1">
    <citation type="journal article" date="2013" name="Int. J. Syst. Evol. Microbiol.">
        <title>Celerinatantimonas yamalensis sp. nov., a cold-adapted diazotrophic bacterium from a cold permafrost brine.</title>
        <authorList>
            <person name="Shcherbakova V."/>
            <person name="Chuvilskaya N."/>
            <person name="Rivkina E."/>
            <person name="Demidov N."/>
            <person name="Uchaeva V."/>
            <person name="Suetin S."/>
            <person name="Suzina N."/>
            <person name="Gilichinsky D."/>
        </authorList>
    </citation>
    <scope>NUCLEOTIDE SEQUENCE [LARGE SCALE GENOMIC DNA]</scope>
    <source>
        <strain evidence="5 6">C7</strain>
    </source>
</reference>